<keyword evidence="1" id="KW-1185">Reference proteome</keyword>
<sequence>MLHYDCPKKREKKLCWKTFINNLTGRVFYQRRDNTNDKITLGNGRTINNSFVVLYNVFLLKYFNGHINIEIVNQVLAVTYLFKYFVKDGETNKVNIEVLFKEEKKDEICEFQKIRCVEPTDATWRIFEYPIVANTVTVEVLYIHLKPNDKEKYTIPLEENDFFNAPHLHKDSDALMHLLTTKTVGRSKLMAYFQLMEEEYSKSNPDNEIQALTYELIPTLFKWDPLYPKDDESIPRHQKGAWIRRVRKTKAIGRIVRIAKANKELFAMRTLLIHRKGIKSFVDLRTIDGIQFSTFDEAAKYLNLTDKENLQKEYFDELGKILTSREFINAFSIYICQAPEFKEHKKVFDIHKDYMNQIFIQRYRTSNGQPVSEILAIQQANSHLQYEICITLGANGYDIKKSNLPFGTIFYPDIINYDGDDIEEDTRALQKYIDSATKCSKTSL</sequence>
<dbReference type="PANTHER" id="PTHR10492">
    <property type="match status" value="1"/>
</dbReference>
<proteinExistence type="predicted"/>
<dbReference type="AlphaFoldDB" id="A0A0N5B5W7"/>
<dbReference type="STRING" id="174720.A0A0N5B5W7"/>
<dbReference type="Proteomes" id="UP000046392">
    <property type="component" value="Unplaced"/>
</dbReference>
<evidence type="ECO:0000313" key="2">
    <source>
        <dbReference type="WBParaSite" id="SPAL_0000145900.1"/>
    </source>
</evidence>
<dbReference type="PANTHER" id="PTHR10492:SF57">
    <property type="entry name" value="ATP-DEPENDENT DNA HELICASE"/>
    <property type="match status" value="1"/>
</dbReference>
<reference evidence="2" key="1">
    <citation type="submission" date="2017-02" db="UniProtKB">
        <authorList>
            <consortium name="WormBaseParasite"/>
        </authorList>
    </citation>
    <scope>IDENTIFICATION</scope>
</reference>
<name>A0A0N5B5W7_STREA</name>
<dbReference type="WBParaSite" id="SPAL_0000145900.1">
    <property type="protein sequence ID" value="SPAL_0000145900.1"/>
    <property type="gene ID" value="SPAL_0000145900"/>
</dbReference>
<evidence type="ECO:0000313" key="1">
    <source>
        <dbReference type="Proteomes" id="UP000046392"/>
    </source>
</evidence>
<accession>A0A0N5B5W7</accession>
<organism evidence="1 2">
    <name type="scientific">Strongyloides papillosus</name>
    <name type="common">Intestinal threadworm</name>
    <dbReference type="NCBI Taxonomy" id="174720"/>
    <lineage>
        <taxon>Eukaryota</taxon>
        <taxon>Metazoa</taxon>
        <taxon>Ecdysozoa</taxon>
        <taxon>Nematoda</taxon>
        <taxon>Chromadorea</taxon>
        <taxon>Rhabditida</taxon>
        <taxon>Tylenchina</taxon>
        <taxon>Panagrolaimomorpha</taxon>
        <taxon>Strongyloidoidea</taxon>
        <taxon>Strongyloididae</taxon>
        <taxon>Strongyloides</taxon>
    </lineage>
</organism>
<protein>
    <submittedName>
        <fullName evidence="2">Uncharacterized protein</fullName>
    </submittedName>
</protein>